<evidence type="ECO:0000313" key="1">
    <source>
        <dbReference type="EMBL" id="MEP0947616.1"/>
    </source>
</evidence>
<gene>
    <name evidence="1" type="ORF">NC992_12100</name>
</gene>
<organism evidence="1 2">
    <name type="scientific">Leptolyngbya subtilissima DQ-A4</name>
    <dbReference type="NCBI Taxonomy" id="2933933"/>
    <lineage>
        <taxon>Bacteria</taxon>
        <taxon>Bacillati</taxon>
        <taxon>Cyanobacteriota</taxon>
        <taxon>Cyanophyceae</taxon>
        <taxon>Leptolyngbyales</taxon>
        <taxon>Leptolyngbyaceae</taxon>
        <taxon>Leptolyngbya group</taxon>
        <taxon>Leptolyngbya</taxon>
    </lineage>
</organism>
<protein>
    <submittedName>
        <fullName evidence="1">UPF0175 family protein</fullName>
    </submittedName>
</protein>
<keyword evidence="2" id="KW-1185">Reference proteome</keyword>
<dbReference type="Proteomes" id="UP001482513">
    <property type="component" value="Unassembled WGS sequence"/>
</dbReference>
<dbReference type="EMBL" id="JAMPKX010000004">
    <property type="protein sequence ID" value="MEP0947616.1"/>
    <property type="molecule type" value="Genomic_DNA"/>
</dbReference>
<accession>A0ABV0K4B6</accession>
<reference evidence="1 2" key="1">
    <citation type="submission" date="2022-04" db="EMBL/GenBank/DDBJ databases">
        <title>Positive selection, recombination, and allopatry shape intraspecific diversity of widespread and dominant cyanobacteria.</title>
        <authorList>
            <person name="Wei J."/>
            <person name="Shu W."/>
            <person name="Hu C."/>
        </authorList>
    </citation>
    <scope>NUCLEOTIDE SEQUENCE [LARGE SCALE GENOMIC DNA]</scope>
    <source>
        <strain evidence="1 2">DQ-A4</strain>
    </source>
</reference>
<dbReference type="InterPro" id="IPR005368">
    <property type="entry name" value="UPF0175"/>
</dbReference>
<evidence type="ECO:0000313" key="2">
    <source>
        <dbReference type="Proteomes" id="UP001482513"/>
    </source>
</evidence>
<sequence>MEAELPKELALYSQELLSFGEPRELAGLYHWEFIQFLGERQLPRHYS</sequence>
<comment type="caution">
    <text evidence="1">The sequence shown here is derived from an EMBL/GenBank/DDBJ whole genome shotgun (WGS) entry which is preliminary data.</text>
</comment>
<name>A0ABV0K4B6_9CYAN</name>
<proteinExistence type="predicted"/>
<dbReference type="Pfam" id="PF03683">
    <property type="entry name" value="UPF0175"/>
    <property type="match status" value="1"/>
</dbReference>